<gene>
    <name evidence="1" type="ORF">GUY60_16495</name>
</gene>
<keyword evidence="2" id="KW-1185">Reference proteome</keyword>
<comment type="caution">
    <text evidence="1">The sequence shown here is derived from an EMBL/GenBank/DDBJ whole genome shotgun (WGS) entry which is preliminary data.</text>
</comment>
<organism evidence="1 2">
    <name type="scientific">Streptomyces boluensis</name>
    <dbReference type="NCBI Taxonomy" id="1775135"/>
    <lineage>
        <taxon>Bacteria</taxon>
        <taxon>Bacillati</taxon>
        <taxon>Actinomycetota</taxon>
        <taxon>Actinomycetes</taxon>
        <taxon>Kitasatosporales</taxon>
        <taxon>Streptomycetaceae</taxon>
        <taxon>Streptomyces</taxon>
    </lineage>
</organism>
<evidence type="ECO:0000313" key="1">
    <source>
        <dbReference type="EMBL" id="NBE52993.1"/>
    </source>
</evidence>
<dbReference type="EMBL" id="JAAAHS010000113">
    <property type="protein sequence ID" value="NBE52993.1"/>
    <property type="molecule type" value="Genomic_DNA"/>
</dbReference>
<accession>A0A964URY6</accession>
<protein>
    <submittedName>
        <fullName evidence="1">Uncharacterized protein</fullName>
    </submittedName>
</protein>
<name>A0A964URY6_9ACTN</name>
<sequence>MDNPAAVAWLCEALPLLRDRASAEGLGGELAEVAEQARNGADIAERLDALRRRLGLPAPGPARSGDVPPVAAPSVGIVAVPGIGGGHPVADVLRCPARACARAWVRRSGARTPQCLLHGQDLLDAV</sequence>
<proteinExistence type="predicted"/>
<reference evidence="1" key="1">
    <citation type="submission" date="2020-01" db="EMBL/GenBank/DDBJ databases">
        <title>Whole-genome analyses of novel actinobacteria.</title>
        <authorList>
            <person name="Sahin N."/>
        </authorList>
    </citation>
    <scope>NUCLEOTIDE SEQUENCE</scope>
    <source>
        <strain evidence="1">YC537</strain>
    </source>
</reference>
<dbReference type="Proteomes" id="UP000598297">
    <property type="component" value="Unassembled WGS sequence"/>
</dbReference>
<evidence type="ECO:0000313" key="2">
    <source>
        <dbReference type="Proteomes" id="UP000598297"/>
    </source>
</evidence>
<dbReference type="AlphaFoldDB" id="A0A964URY6"/>
<dbReference type="RefSeq" id="WP_161698482.1">
    <property type="nucleotide sequence ID" value="NZ_JAAAHS010000113.1"/>
</dbReference>